<evidence type="ECO:0000313" key="8">
    <source>
        <dbReference type="EMBL" id="THG06218.1"/>
    </source>
</evidence>
<keyword evidence="2" id="KW-0805">Transcription regulation</keyword>
<dbReference type="GO" id="GO:0003677">
    <property type="term" value="F:DNA binding"/>
    <property type="evidence" value="ECO:0007669"/>
    <property type="project" value="UniProtKB-KW"/>
</dbReference>
<keyword evidence="5" id="KW-0539">Nucleus</keyword>
<dbReference type="InterPro" id="IPR003441">
    <property type="entry name" value="NAC-dom"/>
</dbReference>
<evidence type="ECO:0000259" key="7">
    <source>
        <dbReference type="PROSITE" id="PS51005"/>
    </source>
</evidence>
<dbReference type="Pfam" id="PF02365">
    <property type="entry name" value="NAM"/>
    <property type="match status" value="1"/>
</dbReference>
<keyword evidence="9" id="KW-1185">Reference proteome</keyword>
<dbReference type="GO" id="GO:0006355">
    <property type="term" value="P:regulation of DNA-templated transcription"/>
    <property type="evidence" value="ECO:0007669"/>
    <property type="project" value="InterPro"/>
</dbReference>
<dbReference type="PANTHER" id="PTHR31989">
    <property type="entry name" value="NAC DOMAIN-CONTAINING PROTEIN 82-RELATED"/>
    <property type="match status" value="1"/>
</dbReference>
<dbReference type="Proteomes" id="UP000306102">
    <property type="component" value="Unassembled WGS sequence"/>
</dbReference>
<dbReference type="Gene3D" id="2.170.150.80">
    <property type="entry name" value="NAC domain"/>
    <property type="match status" value="1"/>
</dbReference>
<comment type="subcellular location">
    <subcellularLocation>
        <location evidence="1">Nucleus</location>
    </subcellularLocation>
</comment>
<evidence type="ECO:0000313" key="9">
    <source>
        <dbReference type="Proteomes" id="UP000306102"/>
    </source>
</evidence>
<accession>A0A4S4DSM2</accession>
<name>A0A4S4DSM2_CAMSN</name>
<evidence type="ECO:0000256" key="6">
    <source>
        <dbReference type="SAM" id="MobiDB-lite"/>
    </source>
</evidence>
<dbReference type="EMBL" id="SDRB02010479">
    <property type="protein sequence ID" value="THG06218.1"/>
    <property type="molecule type" value="Genomic_DNA"/>
</dbReference>
<comment type="caution">
    <text evidence="8">The sequence shown here is derived from an EMBL/GenBank/DDBJ whole genome shotgun (WGS) entry which is preliminary data.</text>
</comment>
<evidence type="ECO:0000256" key="1">
    <source>
        <dbReference type="ARBA" id="ARBA00004123"/>
    </source>
</evidence>
<feature type="compositionally biased region" description="Basic and acidic residues" evidence="6">
    <location>
        <begin position="314"/>
        <end position="323"/>
    </location>
</feature>
<feature type="domain" description="NAC" evidence="7">
    <location>
        <begin position="9"/>
        <end position="142"/>
    </location>
</feature>
<feature type="compositionally biased region" description="Polar residues" evidence="6">
    <location>
        <begin position="324"/>
        <end position="336"/>
    </location>
</feature>
<evidence type="ECO:0000256" key="2">
    <source>
        <dbReference type="ARBA" id="ARBA00023015"/>
    </source>
</evidence>
<gene>
    <name evidence="8" type="ORF">TEA_019803</name>
</gene>
<dbReference type="PROSITE" id="PS51005">
    <property type="entry name" value="NAC"/>
    <property type="match status" value="1"/>
</dbReference>
<keyword evidence="3" id="KW-0238">DNA-binding</keyword>
<keyword evidence="4" id="KW-0804">Transcription</keyword>
<evidence type="ECO:0000256" key="5">
    <source>
        <dbReference type="ARBA" id="ARBA00023242"/>
    </source>
</evidence>
<dbReference type="AlphaFoldDB" id="A0A4S4DSM2"/>
<organism evidence="8 9">
    <name type="scientific">Camellia sinensis var. sinensis</name>
    <name type="common">China tea</name>
    <dbReference type="NCBI Taxonomy" id="542762"/>
    <lineage>
        <taxon>Eukaryota</taxon>
        <taxon>Viridiplantae</taxon>
        <taxon>Streptophyta</taxon>
        <taxon>Embryophyta</taxon>
        <taxon>Tracheophyta</taxon>
        <taxon>Spermatophyta</taxon>
        <taxon>Magnoliopsida</taxon>
        <taxon>eudicotyledons</taxon>
        <taxon>Gunneridae</taxon>
        <taxon>Pentapetalae</taxon>
        <taxon>asterids</taxon>
        <taxon>Ericales</taxon>
        <taxon>Theaceae</taxon>
        <taxon>Camellia</taxon>
    </lineage>
</organism>
<feature type="region of interest" description="Disordered" evidence="6">
    <location>
        <begin position="314"/>
        <end position="351"/>
    </location>
</feature>
<proteinExistence type="predicted"/>
<dbReference type="InterPro" id="IPR036093">
    <property type="entry name" value="NAC_dom_sf"/>
</dbReference>
<reference evidence="8 9" key="1">
    <citation type="journal article" date="2018" name="Proc. Natl. Acad. Sci. U.S.A.">
        <title>Draft genome sequence of Camellia sinensis var. sinensis provides insights into the evolution of the tea genome and tea quality.</title>
        <authorList>
            <person name="Wei C."/>
            <person name="Yang H."/>
            <person name="Wang S."/>
            <person name="Zhao J."/>
            <person name="Liu C."/>
            <person name="Gao L."/>
            <person name="Xia E."/>
            <person name="Lu Y."/>
            <person name="Tai Y."/>
            <person name="She G."/>
            <person name="Sun J."/>
            <person name="Cao H."/>
            <person name="Tong W."/>
            <person name="Gao Q."/>
            <person name="Li Y."/>
            <person name="Deng W."/>
            <person name="Jiang X."/>
            <person name="Wang W."/>
            <person name="Chen Q."/>
            <person name="Zhang S."/>
            <person name="Li H."/>
            <person name="Wu J."/>
            <person name="Wang P."/>
            <person name="Li P."/>
            <person name="Shi C."/>
            <person name="Zheng F."/>
            <person name="Jian J."/>
            <person name="Huang B."/>
            <person name="Shan D."/>
            <person name="Shi M."/>
            <person name="Fang C."/>
            <person name="Yue Y."/>
            <person name="Li F."/>
            <person name="Li D."/>
            <person name="Wei S."/>
            <person name="Han B."/>
            <person name="Jiang C."/>
            <person name="Yin Y."/>
            <person name="Xia T."/>
            <person name="Zhang Z."/>
            <person name="Bennetzen J.L."/>
            <person name="Zhao S."/>
            <person name="Wan X."/>
        </authorList>
    </citation>
    <scope>NUCLEOTIDE SEQUENCE [LARGE SCALE GENOMIC DNA]</scope>
    <source>
        <strain evidence="9">cv. Shuchazao</strain>
        <tissue evidence="8">Leaf</tissue>
    </source>
</reference>
<sequence length="365" mass="40287">MCPPARVTPPDNIGLYWTDKEVFTCLERMIQGESSVPANVIKNINPYQQLPSNLNDEKWYFIHSEQKKDSEYGFWKAKGDADAIYTGSSIIGWRTTLEFYEGQALHGQRTDWVMQEYRIPQKGLCSNHPPKESSLLCRIFLSSGTSPNHETQHKLGGAAIAGSTTGQGCMSESQARNKDGYTGPLAAAGELPHSFVENVVDDYLELDDLLGEPESRCSSLDNTSCLTLTSDEYFDSLALMQELEDEIDRNKQQQGKNANFKFCIAAASGKPNKVVMHPATLGSLISSNGSKLPAEAENKKLPDRKIPERVIKIEKTHDGKEGTSKSPTVATSSSGSHKAVTEGEKKAQAGVTKKLKKDYLRFMPF</sequence>
<dbReference type="SUPFAM" id="SSF101941">
    <property type="entry name" value="NAC domain"/>
    <property type="match status" value="1"/>
</dbReference>
<evidence type="ECO:0000256" key="4">
    <source>
        <dbReference type="ARBA" id="ARBA00023163"/>
    </source>
</evidence>
<protein>
    <recommendedName>
        <fullName evidence="7">NAC domain-containing protein</fullName>
    </recommendedName>
</protein>
<dbReference type="GO" id="GO:0005634">
    <property type="term" value="C:nucleus"/>
    <property type="evidence" value="ECO:0007669"/>
    <property type="project" value="UniProtKB-SubCell"/>
</dbReference>
<evidence type="ECO:0000256" key="3">
    <source>
        <dbReference type="ARBA" id="ARBA00023125"/>
    </source>
</evidence>